<evidence type="ECO:0000256" key="1">
    <source>
        <dbReference type="SAM" id="MobiDB-lite"/>
    </source>
</evidence>
<feature type="domain" description="AbiEi antitoxin N-terminal" evidence="2">
    <location>
        <begin position="27"/>
        <end position="73"/>
    </location>
</feature>
<comment type="caution">
    <text evidence="3">The sequence shown here is derived from an EMBL/GenBank/DDBJ whole genome shotgun (WGS) entry which is preliminary data.</text>
</comment>
<dbReference type="InterPro" id="IPR025159">
    <property type="entry name" value="AbiEi_N"/>
</dbReference>
<organism evidence="3 4">
    <name type="scientific">Auraticoccus cholistanensis</name>
    <dbReference type="NCBI Taxonomy" id="2656650"/>
    <lineage>
        <taxon>Bacteria</taxon>
        <taxon>Bacillati</taxon>
        <taxon>Actinomycetota</taxon>
        <taxon>Actinomycetes</taxon>
        <taxon>Propionibacteriales</taxon>
        <taxon>Propionibacteriaceae</taxon>
        <taxon>Auraticoccus</taxon>
    </lineage>
</organism>
<sequence>MWVRAEAGRWRAGEGRRVHARLDPGPQLADLAVLQAGVVSLEQARGHGLGRNSVARLVREGRWRPLGRGVYAVHAAEEPRWLGLAWAGVLVGGDGARLGGWAAAHLHGLAEPPPELEVWLPRDSRVRGGVGPWRFRHERPGTHRTTRVGDPPRLGVEDTLLDLLAELTPDEAVALLIRAVQTRRTTPDRVRRAAAERPRLRHRRLIAEVLAEVSAGVESPLERRYLHDVERAHGLRAGQRQQRASGSVRDVVYLDHGWWWSWTAASTRGPDASATCAGTTWPCSRASGRCGSAGRTSPSGRARRRPRWRRCWSTAAGAGSSAAADAAGPWSEPAAPDPLRLRSRSGAAAHVEASSAVRTRRGTTSTAASSSTATPVETTRTSCTAGESSSAGSAASPPPWPPSWVPTRALTTAPNTASPSALPIDRANITAPVTTPRSSQPTVDWAAISVGAAISPRPTPTPKQPAATCHTELCRPSGSIEAVPASASTAPISPVSRNPSRR</sequence>
<evidence type="ECO:0000313" key="3">
    <source>
        <dbReference type="EMBL" id="MVA75336.1"/>
    </source>
</evidence>
<protein>
    <recommendedName>
        <fullName evidence="2">AbiEi antitoxin N-terminal domain-containing protein</fullName>
    </recommendedName>
</protein>
<evidence type="ECO:0000259" key="2">
    <source>
        <dbReference type="Pfam" id="PF13338"/>
    </source>
</evidence>
<feature type="compositionally biased region" description="Polar residues" evidence="1">
    <location>
        <begin position="486"/>
        <end position="502"/>
    </location>
</feature>
<feature type="region of interest" description="Disordered" evidence="1">
    <location>
        <begin position="285"/>
        <end position="422"/>
    </location>
</feature>
<reference evidence="3 4" key="1">
    <citation type="submission" date="2019-12" db="EMBL/GenBank/DDBJ databases">
        <title>Auraticoccus cholistani sp. nov., an actinomycete isolated from soil of Cholistan desert.</title>
        <authorList>
            <person name="Cheema M.T."/>
        </authorList>
    </citation>
    <scope>NUCLEOTIDE SEQUENCE [LARGE SCALE GENOMIC DNA]</scope>
    <source>
        <strain evidence="3 4">F435</strain>
    </source>
</reference>
<keyword evidence="4" id="KW-1185">Reference proteome</keyword>
<feature type="compositionally biased region" description="Low complexity" evidence="1">
    <location>
        <begin position="353"/>
        <end position="374"/>
    </location>
</feature>
<accession>A0A6A9UR02</accession>
<dbReference type="EMBL" id="WPCU01000004">
    <property type="protein sequence ID" value="MVA75336.1"/>
    <property type="molecule type" value="Genomic_DNA"/>
</dbReference>
<feature type="compositionally biased region" description="Polar residues" evidence="1">
    <location>
        <begin position="409"/>
        <end position="419"/>
    </location>
</feature>
<feature type="compositionally biased region" description="Basic residues" evidence="1">
    <location>
        <begin position="301"/>
        <end position="310"/>
    </location>
</feature>
<feature type="region of interest" description="Disordered" evidence="1">
    <location>
        <begin position="480"/>
        <end position="502"/>
    </location>
</feature>
<dbReference type="AlphaFoldDB" id="A0A6A9UR02"/>
<name>A0A6A9UR02_9ACTN</name>
<feature type="compositionally biased region" description="Low complexity" evidence="1">
    <location>
        <begin position="311"/>
        <end position="334"/>
    </location>
</feature>
<feature type="compositionally biased region" description="Basic residues" evidence="1">
    <location>
        <begin position="134"/>
        <end position="146"/>
    </location>
</feature>
<feature type="compositionally biased region" description="Polar residues" evidence="1">
    <location>
        <begin position="375"/>
        <end position="387"/>
    </location>
</feature>
<proteinExistence type="predicted"/>
<dbReference type="Pfam" id="PF13338">
    <property type="entry name" value="AbiEi_4"/>
    <property type="match status" value="1"/>
</dbReference>
<dbReference type="Proteomes" id="UP000435304">
    <property type="component" value="Unassembled WGS sequence"/>
</dbReference>
<evidence type="ECO:0000313" key="4">
    <source>
        <dbReference type="Proteomes" id="UP000435304"/>
    </source>
</evidence>
<feature type="region of interest" description="Disordered" evidence="1">
    <location>
        <begin position="131"/>
        <end position="151"/>
    </location>
</feature>
<gene>
    <name evidence="3" type="ORF">GC722_04730</name>
</gene>